<dbReference type="PaxDb" id="30732-ENSOMEP00000024470"/>
<organism evidence="9 10">
    <name type="scientific">Oryzias melastigma</name>
    <name type="common">Marine medaka</name>
    <dbReference type="NCBI Taxonomy" id="30732"/>
    <lineage>
        <taxon>Eukaryota</taxon>
        <taxon>Metazoa</taxon>
        <taxon>Chordata</taxon>
        <taxon>Craniata</taxon>
        <taxon>Vertebrata</taxon>
        <taxon>Euteleostomi</taxon>
        <taxon>Actinopterygii</taxon>
        <taxon>Neopterygii</taxon>
        <taxon>Teleostei</taxon>
        <taxon>Neoteleostei</taxon>
        <taxon>Acanthomorphata</taxon>
        <taxon>Ovalentaria</taxon>
        <taxon>Atherinomorphae</taxon>
        <taxon>Beloniformes</taxon>
        <taxon>Adrianichthyidae</taxon>
        <taxon>Oryziinae</taxon>
        <taxon>Oryzias</taxon>
    </lineage>
</organism>
<feature type="transmembrane region" description="Helical" evidence="8">
    <location>
        <begin position="527"/>
        <end position="546"/>
    </location>
</feature>
<dbReference type="RefSeq" id="XP_024154422.1">
    <property type="nucleotide sequence ID" value="XM_024298654.2"/>
</dbReference>
<dbReference type="KEGG" id="oml:112162769"/>
<evidence type="ECO:0000256" key="1">
    <source>
        <dbReference type="ARBA" id="ARBA00004141"/>
    </source>
</evidence>
<feature type="compositionally biased region" description="Basic and acidic residues" evidence="7">
    <location>
        <begin position="632"/>
        <end position="652"/>
    </location>
</feature>
<name>A0A3B3D4X2_ORYME</name>
<comment type="similarity">
    <text evidence="2">Belongs to the LIMR family.</text>
</comment>
<keyword evidence="6" id="KW-0175">Coiled coil</keyword>
<keyword evidence="4 8" id="KW-1133">Transmembrane helix</keyword>
<keyword evidence="3 8" id="KW-0812">Transmembrane</keyword>
<dbReference type="GO" id="GO:0071875">
    <property type="term" value="P:adrenergic receptor signaling pathway"/>
    <property type="evidence" value="ECO:0007669"/>
    <property type="project" value="TreeGrafter"/>
</dbReference>
<dbReference type="RefSeq" id="XP_036070290.1">
    <property type="nucleotide sequence ID" value="XM_036214397.1"/>
</dbReference>
<feature type="transmembrane region" description="Helical" evidence="8">
    <location>
        <begin position="382"/>
        <end position="400"/>
    </location>
</feature>
<feature type="transmembrane region" description="Helical" evidence="8">
    <location>
        <begin position="429"/>
        <end position="450"/>
    </location>
</feature>
<feature type="transmembrane region" description="Helical" evidence="8">
    <location>
        <begin position="150"/>
        <end position="169"/>
    </location>
</feature>
<sequence length="697" mass="81175">MSGAALGVEIVLVFFLALFLLHRYGDFRRQQRMVLFGTLLAWYLCFLIVFILPLDVSTTIYRQCEKDQAAPSISPALSNHTPNTSATPTKRHCNKPWSFIPEGIMPVFWRVVYWTSQCLTWLLLPFMQSYARSGGFSITGKIKTALIENAIYYGTYLLIFGSLLIYVAVHPEWHLSWYELQTIGITAANTWGLFLLVLLLGYGLVEIPRSYWNASRHGHLLAKTYFKAAKLMTEKADAEENLEDVMEEVRKVSEAIKYNHPLRKCIDTILRKCPLEYQEKMGRNMDDYEDFDDKQNSYPTEKSLVKLHKQVIYAVQRHNRTRVQWQILLQQAIHLEDVAKNETSLTHQFVHSFPSSEPTGWFSRYVYTPTVEWYWECLLKRWFFRLLSVVLTLFSVAVVWSECTFFSTRPVLSLFAVFIQLAERDYNYLYIEMACFITIFFLCTCVYSTVFRIRVFNYYYLASHHQTDAYSLQFSGMLFCRLTPPLCLNFLGLIHMDSAISHQQKEQTAYTSIMGSMRVLSFIADGFYIYYPMLIVILCIATYFSLGTRCLNLLGFQQFMGDSELTSDLTDEGKELIRRERRKRQRMEDGESRRREWKERYESQRDDHAARNRSSHEMKETSYCDSVGAGSSRREGRYSRPAGRADRDRMELLQDAEPLDFSADSMVDEAPEAESGRHAGGRYLSMSSSRNRIFDDV</sequence>
<feature type="region of interest" description="Disordered" evidence="7">
    <location>
        <begin position="581"/>
        <end position="697"/>
    </location>
</feature>
<dbReference type="InterPro" id="IPR006876">
    <property type="entry name" value="LMBR1-like_membr_prot"/>
</dbReference>
<evidence type="ECO:0000313" key="9">
    <source>
        <dbReference type="Ensembl" id="ENSOMEP00000024470.1"/>
    </source>
</evidence>
<dbReference type="GeneID" id="112162769"/>
<feature type="compositionally biased region" description="Basic and acidic residues" evidence="7">
    <location>
        <begin position="586"/>
        <end position="622"/>
    </location>
</feature>
<feature type="transmembrane region" description="Helical" evidence="8">
    <location>
        <begin position="6"/>
        <end position="22"/>
    </location>
</feature>
<evidence type="ECO:0000256" key="3">
    <source>
        <dbReference type="ARBA" id="ARBA00022692"/>
    </source>
</evidence>
<reference evidence="9" key="1">
    <citation type="submission" date="2025-08" db="UniProtKB">
        <authorList>
            <consortium name="Ensembl"/>
        </authorList>
    </citation>
    <scope>IDENTIFICATION</scope>
</reference>
<evidence type="ECO:0000256" key="8">
    <source>
        <dbReference type="SAM" id="Phobius"/>
    </source>
</evidence>
<dbReference type="InterPro" id="IPR051584">
    <property type="entry name" value="GPCR-associated_LMBR1"/>
</dbReference>
<dbReference type="AlphaFoldDB" id="A0A3B3D4X2"/>
<evidence type="ECO:0000313" key="10">
    <source>
        <dbReference type="Proteomes" id="UP000261560"/>
    </source>
</evidence>
<dbReference type="STRING" id="30732.ENSOMEP00000024470"/>
<keyword evidence="5 8" id="KW-0472">Membrane</keyword>
<dbReference type="CTD" id="335257"/>
<protein>
    <submittedName>
        <fullName evidence="9">LMBR1 domain containing 2b</fullName>
    </submittedName>
</protein>
<evidence type="ECO:0000256" key="7">
    <source>
        <dbReference type="SAM" id="MobiDB-lite"/>
    </source>
</evidence>
<dbReference type="GO" id="GO:0016020">
    <property type="term" value="C:membrane"/>
    <property type="evidence" value="ECO:0007669"/>
    <property type="project" value="UniProtKB-SubCell"/>
</dbReference>
<dbReference type="GeneTree" id="ENSGT00390000018651"/>
<evidence type="ECO:0000256" key="4">
    <source>
        <dbReference type="ARBA" id="ARBA00022989"/>
    </source>
</evidence>
<evidence type="ECO:0000256" key="6">
    <source>
        <dbReference type="SAM" id="Coils"/>
    </source>
</evidence>
<dbReference type="Proteomes" id="UP000261560">
    <property type="component" value="Unplaced"/>
</dbReference>
<evidence type="ECO:0000256" key="2">
    <source>
        <dbReference type="ARBA" id="ARBA00010487"/>
    </source>
</evidence>
<dbReference type="OMA" id="QLERICY"/>
<feature type="transmembrane region" description="Helical" evidence="8">
    <location>
        <begin position="111"/>
        <end position="130"/>
    </location>
</feature>
<accession>A0A3B3D4X2</accession>
<feature type="transmembrane region" description="Helical" evidence="8">
    <location>
        <begin position="181"/>
        <end position="205"/>
    </location>
</feature>
<dbReference type="PANTHER" id="PTHR21355">
    <property type="entry name" value="G-PROTEIN COUPLED RECEPTOR-ASSOCIATED PROTEIN LMBRD2"/>
    <property type="match status" value="1"/>
</dbReference>
<feature type="transmembrane region" description="Helical" evidence="8">
    <location>
        <begin position="34"/>
        <end position="52"/>
    </location>
</feature>
<comment type="subcellular location">
    <subcellularLocation>
        <location evidence="1">Membrane</location>
        <topology evidence="1">Multi-pass membrane protein</topology>
    </subcellularLocation>
</comment>
<feature type="coiled-coil region" evidence="6">
    <location>
        <begin position="228"/>
        <end position="255"/>
    </location>
</feature>
<keyword evidence="10" id="KW-1185">Reference proteome</keyword>
<evidence type="ECO:0000256" key="5">
    <source>
        <dbReference type="ARBA" id="ARBA00023136"/>
    </source>
</evidence>
<proteinExistence type="inferred from homology"/>
<dbReference type="PANTHER" id="PTHR21355:SF0">
    <property type="entry name" value="G-PROTEIN COUPLED RECEPTOR-ASSOCIATED PROTEIN LMBRD2"/>
    <property type="match status" value="1"/>
</dbReference>
<reference evidence="9" key="2">
    <citation type="submission" date="2025-09" db="UniProtKB">
        <authorList>
            <consortium name="Ensembl"/>
        </authorList>
    </citation>
    <scope>IDENTIFICATION</scope>
</reference>
<dbReference type="OrthoDB" id="203099at2759"/>
<dbReference type="Ensembl" id="ENSOMET00000009603.1">
    <property type="protein sequence ID" value="ENSOMEP00000024470.1"/>
    <property type="gene ID" value="ENSOMEG00000005113.1"/>
</dbReference>
<dbReference type="Pfam" id="PF04791">
    <property type="entry name" value="LMBR1"/>
    <property type="match status" value="1"/>
</dbReference>